<keyword evidence="3" id="KW-1134">Transmembrane beta strand</keyword>
<keyword evidence="5 8" id="KW-0732">Signal</keyword>
<organism evidence="9 10">
    <name type="scientific">Geomonas oryzisoli</name>
    <dbReference type="NCBI Taxonomy" id="2847992"/>
    <lineage>
        <taxon>Bacteria</taxon>
        <taxon>Pseudomonadati</taxon>
        <taxon>Thermodesulfobacteriota</taxon>
        <taxon>Desulfuromonadia</taxon>
        <taxon>Geobacterales</taxon>
        <taxon>Geobacteraceae</taxon>
        <taxon>Geomonas</taxon>
    </lineage>
</organism>
<dbReference type="EMBL" id="CP076723">
    <property type="protein sequence ID" value="QWV95331.1"/>
    <property type="molecule type" value="Genomic_DNA"/>
</dbReference>
<feature type="signal peptide" evidence="8">
    <location>
        <begin position="1"/>
        <end position="28"/>
    </location>
</feature>
<sequence length="425" mass="45094">MNYRKSLIAGLLASAVSLGAGAPSSALAAGYAVFTHGASALGQGNAVTAHTSDASTIFYNPALMNKLDGTQVMVGTTAILSSREYASSIGGNPSSDESVFFPSHLYVTHKFNDQVSAGLGIFNPFGLGTEWKDNWDGRYLATRSNLKTFDINPVLSYRVLPSLSLAAGVDVVLLDATLQRKIPSAALTPLLGYAPGTDINQKFKGDGTGVGFNVAAAWDPCEHLTVGASYRSQVYVDISGDAVFASPTPLVPPVTVLNSGGKTDLTLPPQFTAGVAFKGIDRLTLEAGVRWEGWSKFKNLDIRLDNGSSSITPRNWKDSWGLNLGGRYQVDPKVALLAGYVYGESAVPDSTFDPSIPDATTHVFCVGTDVDLKPFTVAVAYGYQYYENRNKNNTIYGLPGIAATSANGKYQSDAHLVALSLGYKF</sequence>
<dbReference type="PANTHER" id="PTHR35093">
    <property type="entry name" value="OUTER MEMBRANE PROTEIN NMB0088-RELATED"/>
    <property type="match status" value="1"/>
</dbReference>
<dbReference type="Pfam" id="PF03349">
    <property type="entry name" value="Toluene_X"/>
    <property type="match status" value="1"/>
</dbReference>
<evidence type="ECO:0000256" key="8">
    <source>
        <dbReference type="SAM" id="SignalP"/>
    </source>
</evidence>
<evidence type="ECO:0000256" key="5">
    <source>
        <dbReference type="ARBA" id="ARBA00022729"/>
    </source>
</evidence>
<proteinExistence type="inferred from homology"/>
<accession>A0ABX8JBF0</accession>
<name>A0ABX8JBF0_9BACT</name>
<dbReference type="Proteomes" id="UP000683557">
    <property type="component" value="Chromosome"/>
</dbReference>
<evidence type="ECO:0000256" key="6">
    <source>
        <dbReference type="ARBA" id="ARBA00023136"/>
    </source>
</evidence>
<dbReference type="PANTHER" id="PTHR35093:SF8">
    <property type="entry name" value="OUTER MEMBRANE PROTEIN NMB0088-RELATED"/>
    <property type="match status" value="1"/>
</dbReference>
<keyword evidence="10" id="KW-1185">Reference proteome</keyword>
<evidence type="ECO:0000256" key="7">
    <source>
        <dbReference type="ARBA" id="ARBA00023237"/>
    </source>
</evidence>
<dbReference type="InterPro" id="IPR005017">
    <property type="entry name" value="OMPP1/FadL/TodX"/>
</dbReference>
<gene>
    <name evidence="9" type="ORF">KP004_09225</name>
</gene>
<comment type="similarity">
    <text evidence="2">Belongs to the OmpP1/FadL family.</text>
</comment>
<evidence type="ECO:0000313" key="10">
    <source>
        <dbReference type="Proteomes" id="UP000683557"/>
    </source>
</evidence>
<comment type="subcellular location">
    <subcellularLocation>
        <location evidence="1">Cell outer membrane</location>
        <topology evidence="1">Multi-pass membrane protein</topology>
    </subcellularLocation>
</comment>
<evidence type="ECO:0000256" key="1">
    <source>
        <dbReference type="ARBA" id="ARBA00004571"/>
    </source>
</evidence>
<protein>
    <submittedName>
        <fullName evidence="9">Outer membrane protein transport protein</fullName>
    </submittedName>
</protein>
<evidence type="ECO:0000313" key="9">
    <source>
        <dbReference type="EMBL" id="QWV95331.1"/>
    </source>
</evidence>
<evidence type="ECO:0000256" key="2">
    <source>
        <dbReference type="ARBA" id="ARBA00008163"/>
    </source>
</evidence>
<evidence type="ECO:0000256" key="4">
    <source>
        <dbReference type="ARBA" id="ARBA00022692"/>
    </source>
</evidence>
<dbReference type="RefSeq" id="WP_216802024.1">
    <property type="nucleotide sequence ID" value="NZ_CP076723.1"/>
</dbReference>
<keyword evidence="6" id="KW-0472">Membrane</keyword>
<feature type="chain" id="PRO_5045934311" evidence="8">
    <location>
        <begin position="29"/>
        <end position="425"/>
    </location>
</feature>
<keyword evidence="4" id="KW-0812">Transmembrane</keyword>
<evidence type="ECO:0000256" key="3">
    <source>
        <dbReference type="ARBA" id="ARBA00022452"/>
    </source>
</evidence>
<keyword evidence="7" id="KW-0998">Cell outer membrane</keyword>
<reference evidence="9 10" key="1">
    <citation type="submission" date="2021-06" db="EMBL/GenBank/DDBJ databases">
        <title>Gemonas diversity in paddy soil.</title>
        <authorList>
            <person name="Liu G."/>
        </authorList>
    </citation>
    <scope>NUCLEOTIDE SEQUENCE [LARGE SCALE GENOMIC DNA]</scope>
    <source>
        <strain evidence="9 10">RG10</strain>
    </source>
</reference>